<comment type="caution">
    <text evidence="1">The sequence shown here is derived from an EMBL/GenBank/DDBJ whole genome shotgun (WGS) entry which is preliminary data.</text>
</comment>
<dbReference type="GO" id="GO:0009399">
    <property type="term" value="P:nitrogen fixation"/>
    <property type="evidence" value="ECO:0007669"/>
    <property type="project" value="InterPro"/>
</dbReference>
<evidence type="ECO:0000313" key="1">
    <source>
        <dbReference type="EMBL" id="OIQ90848.1"/>
    </source>
</evidence>
<accession>A0A1J5R4E9</accession>
<protein>
    <submittedName>
        <fullName evidence="1">NifQ</fullName>
    </submittedName>
</protein>
<proteinExistence type="predicted"/>
<organism evidence="1">
    <name type="scientific">mine drainage metagenome</name>
    <dbReference type="NCBI Taxonomy" id="410659"/>
    <lineage>
        <taxon>unclassified sequences</taxon>
        <taxon>metagenomes</taxon>
        <taxon>ecological metagenomes</taxon>
    </lineage>
</organism>
<dbReference type="AlphaFoldDB" id="A0A1J5R4E9"/>
<dbReference type="EMBL" id="MLJW01000278">
    <property type="protein sequence ID" value="OIQ90848.1"/>
    <property type="molecule type" value="Genomic_DNA"/>
</dbReference>
<reference evidence="1" key="1">
    <citation type="submission" date="2016-10" db="EMBL/GenBank/DDBJ databases">
        <title>Sequence of Gallionella enrichment culture.</title>
        <authorList>
            <person name="Poehlein A."/>
            <person name="Muehling M."/>
            <person name="Daniel R."/>
        </authorList>
    </citation>
    <scope>NUCLEOTIDE SEQUENCE</scope>
</reference>
<dbReference type="GO" id="GO:0030151">
    <property type="term" value="F:molybdenum ion binding"/>
    <property type="evidence" value="ECO:0007669"/>
    <property type="project" value="InterPro"/>
</dbReference>
<dbReference type="Pfam" id="PF04891">
    <property type="entry name" value="NifQ"/>
    <property type="match status" value="1"/>
</dbReference>
<name>A0A1J5R4E9_9ZZZZ</name>
<dbReference type="InterPro" id="IPR006975">
    <property type="entry name" value="NifQ"/>
</dbReference>
<sequence length="190" mass="21022">MGAAMGNDRPRFQRWLLGARTAETAGALFDRHVLAAVLTVAYGDPWAALDMGMGLSRGQLAALVVRHFPHAASELLARVSDGDGAAPLNDGEEALRALLLARRGGEALEQVWLAHILARRAQEGRRLWQDMGLEGRSELTAVMTRHFRPLRLLNTSDLPWKTFFNRALCQGLEEDGRRRCRASSGLSLRR</sequence>
<gene>
    <name evidence="1" type="ORF">GALL_272490</name>
</gene>